<keyword evidence="1" id="KW-0472">Membrane</keyword>
<evidence type="ECO:0000256" key="1">
    <source>
        <dbReference type="SAM" id="Phobius"/>
    </source>
</evidence>
<dbReference type="AlphaFoldDB" id="A0A1Y1ZLD7"/>
<gene>
    <name evidence="2" type="ORF">BCR34DRAFT_565880</name>
</gene>
<accession>A0A1Y1ZLD7</accession>
<feature type="transmembrane region" description="Helical" evidence="1">
    <location>
        <begin position="137"/>
        <end position="160"/>
    </location>
</feature>
<dbReference type="EMBL" id="MCFA01000065">
    <property type="protein sequence ID" value="ORY11046.1"/>
    <property type="molecule type" value="Genomic_DNA"/>
</dbReference>
<evidence type="ECO:0008006" key="4">
    <source>
        <dbReference type="Google" id="ProtNLM"/>
    </source>
</evidence>
<dbReference type="OrthoDB" id="3793330at2759"/>
<evidence type="ECO:0000313" key="3">
    <source>
        <dbReference type="Proteomes" id="UP000193144"/>
    </source>
</evidence>
<dbReference type="Proteomes" id="UP000193144">
    <property type="component" value="Unassembled WGS sequence"/>
</dbReference>
<comment type="caution">
    <text evidence="2">The sequence shown here is derived from an EMBL/GenBank/DDBJ whole genome shotgun (WGS) entry which is preliminary data.</text>
</comment>
<protein>
    <recommendedName>
        <fullName evidence="4">Mid2 domain-containing protein</fullName>
    </recommendedName>
</protein>
<reference evidence="2 3" key="1">
    <citation type="submission" date="2016-07" db="EMBL/GenBank/DDBJ databases">
        <title>Pervasive Adenine N6-methylation of Active Genes in Fungi.</title>
        <authorList>
            <consortium name="DOE Joint Genome Institute"/>
            <person name="Mondo S.J."/>
            <person name="Dannebaum R.O."/>
            <person name="Kuo R.C."/>
            <person name="Labutti K."/>
            <person name="Haridas S."/>
            <person name="Kuo A."/>
            <person name="Salamov A."/>
            <person name="Ahrendt S.R."/>
            <person name="Lipzen A."/>
            <person name="Sullivan W."/>
            <person name="Andreopoulos W.B."/>
            <person name="Clum A."/>
            <person name="Lindquist E."/>
            <person name="Daum C."/>
            <person name="Ramamoorthy G.K."/>
            <person name="Gryganskyi A."/>
            <person name="Culley D."/>
            <person name="Magnuson J.K."/>
            <person name="James T.Y."/>
            <person name="O'Malley M.A."/>
            <person name="Stajich J.E."/>
            <person name="Spatafora J.W."/>
            <person name="Visel A."/>
            <person name="Grigoriev I.V."/>
        </authorList>
    </citation>
    <scope>NUCLEOTIDE SEQUENCE [LARGE SCALE GENOMIC DNA]</scope>
    <source>
        <strain evidence="2 3">CBS 115471</strain>
    </source>
</reference>
<evidence type="ECO:0000313" key="2">
    <source>
        <dbReference type="EMBL" id="ORY11046.1"/>
    </source>
</evidence>
<name>A0A1Y1ZLD7_9PLEO</name>
<keyword evidence="1" id="KW-0812">Transmembrane</keyword>
<organism evidence="2 3">
    <name type="scientific">Clohesyomyces aquaticus</name>
    <dbReference type="NCBI Taxonomy" id="1231657"/>
    <lineage>
        <taxon>Eukaryota</taxon>
        <taxon>Fungi</taxon>
        <taxon>Dikarya</taxon>
        <taxon>Ascomycota</taxon>
        <taxon>Pezizomycotina</taxon>
        <taxon>Dothideomycetes</taxon>
        <taxon>Pleosporomycetidae</taxon>
        <taxon>Pleosporales</taxon>
        <taxon>Lindgomycetaceae</taxon>
        <taxon>Clohesyomyces</taxon>
    </lineage>
</organism>
<proteinExistence type="predicted"/>
<keyword evidence="3" id="KW-1185">Reference proteome</keyword>
<sequence>MVYREIANLAVNWYQWEVSTTEGSLTNPFVFRDVNAVGSDEEAKGGGFWSTSYFIMRNQICSSSRPSVSPSSAPPKFVSTVSSVSSTVSLTSTKPFTESTESAILSSLTLTSSLPSPSQNTLDAPTSQIRGGVSKGAVTGLAVALSLSAIIILAGIIFYIRRHKRKTLASVSPLLNASKL</sequence>
<keyword evidence="1" id="KW-1133">Transmembrane helix</keyword>